<organism evidence="2 3">
    <name type="scientific">Agrobacterium tumefaciens str. B6</name>
    <dbReference type="NCBI Taxonomy" id="1183423"/>
    <lineage>
        <taxon>Bacteria</taxon>
        <taxon>Pseudomonadati</taxon>
        <taxon>Pseudomonadota</taxon>
        <taxon>Alphaproteobacteria</taxon>
        <taxon>Hyphomicrobiales</taxon>
        <taxon>Rhizobiaceae</taxon>
        <taxon>Rhizobium/Agrobacterium group</taxon>
        <taxon>Agrobacterium</taxon>
        <taxon>Agrobacterium tumefaciens complex</taxon>
    </lineage>
</organism>
<accession>A0A822VBP0</accession>
<protein>
    <recommendedName>
        <fullName evidence="1">NADP-dependent oxidoreductase domain-containing protein</fullName>
    </recommendedName>
</protein>
<dbReference type="SUPFAM" id="SSF51430">
    <property type="entry name" value="NAD(P)-linked oxidoreductase"/>
    <property type="match status" value="1"/>
</dbReference>
<evidence type="ECO:0000313" key="2">
    <source>
        <dbReference type="EMBL" id="CVI24740.1"/>
    </source>
</evidence>
<dbReference type="RefSeq" id="WP_269085671.1">
    <property type="nucleotide sequence ID" value="NZ_LMVK01000052.1"/>
</dbReference>
<evidence type="ECO:0000259" key="1">
    <source>
        <dbReference type="Pfam" id="PF00248"/>
    </source>
</evidence>
<dbReference type="AlphaFoldDB" id="A0A822VBP0"/>
<name>A0A822VBP0_AGRTU</name>
<dbReference type="InterPro" id="IPR023210">
    <property type="entry name" value="NADP_OxRdtase_dom"/>
</dbReference>
<comment type="caution">
    <text evidence="2">The sequence shown here is derived from an EMBL/GenBank/DDBJ whole genome shotgun (WGS) entry which is preliminary data.</text>
</comment>
<reference evidence="2 3" key="1">
    <citation type="submission" date="2016-01" db="EMBL/GenBank/DDBJ databases">
        <authorList>
            <person name="Regsiter A."/>
            <person name="william w."/>
        </authorList>
    </citation>
    <scope>NUCLEOTIDE SEQUENCE [LARGE SCALE GENOMIC DNA]</scope>
    <source>
        <strain evidence="2 3">B6</strain>
    </source>
</reference>
<proteinExistence type="predicted"/>
<feature type="domain" description="NADP-dependent oxidoreductase" evidence="1">
    <location>
        <begin position="15"/>
        <end position="58"/>
    </location>
</feature>
<gene>
    <name evidence="2" type="ORF">AGR4A_pAt10274</name>
</gene>
<evidence type="ECO:0000313" key="3">
    <source>
        <dbReference type="Proteomes" id="UP000192074"/>
    </source>
</evidence>
<dbReference type="Proteomes" id="UP000192074">
    <property type="component" value="Unassembled WGS sequence"/>
</dbReference>
<dbReference type="EMBL" id="FCNL01000040">
    <property type="protein sequence ID" value="CVI24740.1"/>
    <property type="molecule type" value="Genomic_DNA"/>
</dbReference>
<dbReference type="Gene3D" id="3.20.20.100">
    <property type="entry name" value="NADP-dependent oxidoreductase domain"/>
    <property type="match status" value="1"/>
</dbReference>
<dbReference type="Pfam" id="PF00248">
    <property type="entry name" value="Aldo_ket_red"/>
    <property type="match status" value="1"/>
</dbReference>
<dbReference type="InterPro" id="IPR036812">
    <property type="entry name" value="NAD(P)_OxRdtase_dom_sf"/>
</dbReference>
<sequence length="94" mass="10188">MDHMTFGRTGLQLSRLALGTGNFGTGWGYGADPETAVAILDAYAAAGGNFIDSADVYQFASRKKFWARRWRGGARISCSRPSSPMGLRQTPIGW</sequence>